<dbReference type="Proteomes" id="UP000032414">
    <property type="component" value="Chromosome I"/>
</dbReference>
<protein>
    <recommendedName>
        <fullName evidence="5">PIN domain-containing protein</fullName>
    </recommendedName>
</protein>
<dbReference type="PATRIC" id="fig|451.8.peg.1284"/>
<reference evidence="2 4" key="3">
    <citation type="submission" date="2016-10" db="EMBL/GenBank/DDBJ databases">
        <authorList>
            <person name="Varghese N."/>
            <person name="Submissions S."/>
        </authorList>
    </citation>
    <scope>NUCLEOTIDE SEQUENCE [LARGE SCALE GENOMIC DNA]</scope>
    <source>
        <strain evidence="2 4">ATCC 33218</strain>
    </source>
</reference>
<proteinExistence type="predicted"/>
<dbReference type="HOGENOM" id="CLU_1004474_0_0_6"/>
<dbReference type="KEGG" id="tmc:LMI_2185"/>
<dbReference type="EMBL" id="FMVN01000007">
    <property type="protein sequence ID" value="SCY41676.1"/>
    <property type="molecule type" value="Genomic_DNA"/>
</dbReference>
<dbReference type="RefSeq" id="WP_045099705.1">
    <property type="nucleotide sequence ID" value="NZ_CP020614.1"/>
</dbReference>
<reference evidence="3" key="1">
    <citation type="submission" date="2014-09" db="EMBL/GenBank/DDBJ databases">
        <authorList>
            <person name="Gomez-Valero L."/>
        </authorList>
    </citation>
    <scope>NUCLEOTIDE SEQUENCE [LARGE SCALE GENOMIC DNA]</scope>
    <source>
        <strain evidence="3">ATCC33218</strain>
    </source>
</reference>
<dbReference type="Proteomes" id="UP000182998">
    <property type="component" value="Unassembled WGS sequence"/>
</dbReference>
<evidence type="ECO:0008006" key="5">
    <source>
        <dbReference type="Google" id="ProtNLM"/>
    </source>
</evidence>
<organism evidence="1 3">
    <name type="scientific">Legionella micdadei</name>
    <name type="common">Tatlockia micdadei</name>
    <dbReference type="NCBI Taxonomy" id="451"/>
    <lineage>
        <taxon>Bacteria</taxon>
        <taxon>Pseudomonadati</taxon>
        <taxon>Pseudomonadota</taxon>
        <taxon>Gammaproteobacteria</taxon>
        <taxon>Legionellales</taxon>
        <taxon>Legionellaceae</taxon>
        <taxon>Legionella</taxon>
    </lineage>
</organism>
<sequence length="277" mass="31699">MKTAFIETSAINWLYDNSAADAQLTNHLFSSNNFIPVVGMDTIYEMGRCFKTNATDKASALFTFLKQLNPIYYCQRSMLYNQELDNLLHGSSVIASLGHYTAEILAERIKQFSLGIFDSIHEEFISGRQFFWDDCREKLWKPEKNKKSLSLTFDYYLQHCLKQIESNIPILQKWLEELTGKKLPAENAVCLMKRLGSYPALRTSLYSQFYLNYLIIRNQATPSEDKFTDSLQLIGASYSSAIVSHDNYLLNTLANALNPDIQIVKINSLNETHTIIG</sequence>
<name>A0A098GIZ2_LEGMI</name>
<keyword evidence="4" id="KW-1185">Reference proteome</keyword>
<gene>
    <name evidence="1" type="ORF">LMI_2185</name>
    <name evidence="2" type="ORF">SAMN02982997_01670</name>
</gene>
<dbReference type="AlphaFoldDB" id="A0A098GIZ2"/>
<evidence type="ECO:0000313" key="1">
    <source>
        <dbReference type="EMBL" id="CEG61461.1"/>
    </source>
</evidence>
<evidence type="ECO:0000313" key="4">
    <source>
        <dbReference type="Proteomes" id="UP000182998"/>
    </source>
</evidence>
<dbReference type="OrthoDB" id="5657182at2"/>
<accession>A0A098GIZ2</accession>
<evidence type="ECO:0000313" key="2">
    <source>
        <dbReference type="EMBL" id="SCY41676.1"/>
    </source>
</evidence>
<dbReference type="EMBL" id="LN614830">
    <property type="protein sequence ID" value="CEG61461.1"/>
    <property type="molecule type" value="Genomic_DNA"/>
</dbReference>
<reference evidence="1" key="2">
    <citation type="submission" date="2014-09" db="EMBL/GenBank/DDBJ databases">
        <authorList>
            <person name="GOMEZ-VALERO Laura"/>
        </authorList>
    </citation>
    <scope>NUCLEOTIDE SEQUENCE</scope>
    <source>
        <strain evidence="1">ATCC33218</strain>
    </source>
</reference>
<evidence type="ECO:0000313" key="3">
    <source>
        <dbReference type="Proteomes" id="UP000032414"/>
    </source>
</evidence>